<evidence type="ECO:0000259" key="17">
    <source>
        <dbReference type="PROSITE" id="PS50885"/>
    </source>
</evidence>
<evidence type="ECO:0000256" key="13">
    <source>
        <dbReference type="ARBA" id="ARBA00023136"/>
    </source>
</evidence>
<dbReference type="InterPro" id="IPR036890">
    <property type="entry name" value="HATPase_C_sf"/>
</dbReference>
<name>A0A060NLT9_9BURK</name>
<dbReference type="InterPro" id="IPR003018">
    <property type="entry name" value="GAF"/>
</dbReference>
<dbReference type="Gene3D" id="1.20.5.1930">
    <property type="match status" value="1"/>
</dbReference>
<evidence type="ECO:0000256" key="11">
    <source>
        <dbReference type="ARBA" id="ARBA00022989"/>
    </source>
</evidence>
<dbReference type="SUPFAM" id="SSF55781">
    <property type="entry name" value="GAF domain-like"/>
    <property type="match status" value="1"/>
</dbReference>
<feature type="domain" description="HAMP" evidence="17">
    <location>
        <begin position="183"/>
        <end position="235"/>
    </location>
</feature>
<evidence type="ECO:0000256" key="1">
    <source>
        <dbReference type="ARBA" id="ARBA00000085"/>
    </source>
</evidence>
<dbReference type="InterPro" id="IPR011712">
    <property type="entry name" value="Sig_transdc_His_kin_sub3_dim/P"/>
</dbReference>
<dbReference type="CDD" id="cd06225">
    <property type="entry name" value="HAMP"/>
    <property type="match status" value="1"/>
</dbReference>
<dbReference type="Proteomes" id="UP000066014">
    <property type="component" value="Chromosome"/>
</dbReference>
<dbReference type="GO" id="GO:0046983">
    <property type="term" value="F:protein dimerization activity"/>
    <property type="evidence" value="ECO:0007669"/>
    <property type="project" value="UniProtKB-UniRule"/>
</dbReference>
<gene>
    <name evidence="18" type="ORF">SMCB_0097</name>
</gene>
<reference evidence="18 19" key="1">
    <citation type="journal article" date="2014" name="Nat. Commun.">
        <title>Physiological and genomic features of highly alkaliphilic hydrogen-utilizing Betaproteobacteria from a continental serpentinizing site.</title>
        <authorList>
            <person name="Suzuki S."/>
            <person name="Kuenen J.G."/>
            <person name="Schipper K."/>
            <person name="van der Velde S."/>
            <person name="Ishii S."/>
            <person name="Wu A."/>
            <person name="Sorokin D.Y."/>
            <person name="Tenney A."/>
            <person name="Meng X.Y."/>
            <person name="Morrill P.L."/>
            <person name="Kamagata Y."/>
            <person name="Muyzer G."/>
            <person name="Nealson K.H."/>
        </authorList>
    </citation>
    <scope>NUCLEOTIDE SEQUENCE [LARGE SCALE GENOMIC DNA]</scope>
    <source>
        <strain evidence="18 19">B1</strain>
    </source>
</reference>
<keyword evidence="19" id="KW-1185">Reference proteome</keyword>
<keyword evidence="8 14" id="KW-0547">Nucleotide-binding</keyword>
<evidence type="ECO:0000256" key="2">
    <source>
        <dbReference type="ARBA" id="ARBA00004429"/>
    </source>
</evidence>
<evidence type="ECO:0000256" key="4">
    <source>
        <dbReference type="ARBA" id="ARBA00022519"/>
    </source>
</evidence>
<sequence>MPKRRLSTQFLVLGLALLGLALVSIASTMWVTRKLDGGAAAVNEAGRLRMQAWRLLSAELAQHDLQARAVLVQEFEHSLDLLRRGDPQRPLLVPWNAATRAKFEALQTSWLQLRPVLSGAYGPALGHGQLVTEVDAFVDEVDLLVLAIERVLVRFGALLTLFQFVMMALAVAGAILALYMGHLYVAFPVRRLIEAQNRVQAGEFGARIPPEAHDEFNQLAAGFNHMTQTLGELYQGLERRVENKTRDLRAERERLRVLYEVSSFLIDARSMDEITRGFAQRVRAFSQADGLALRWTDPANQRYLMLGSEALPPELVEGEHCIEAGACACGQLPEQARTRVIPIVSATDARLGNCAKAGFVSLITVPIRVQERLLGEIDLFFRHPATLTEADRALYEALASQLAAALEHLRNTALLREAAVSEERTLLARELHDSIAQSLAFLKIQVTLLRQALQRADTQLVQQALEEIDAGVRESTSDVRELLVHFRTRTNSDDMAQALRATLSKFEHQSGIKTELELQGQAIELPSDVQLQVLHVLQEALSNVRKHAHANRVWLSVERGPVWRFKVRDDGCGFEPKPPAADDTHVGLHIMRERAERIGARVQIESRPAHGTEVCLELPTATQSNAA</sequence>
<dbReference type="STRING" id="1458426.SMCB_0097"/>
<evidence type="ECO:0000313" key="18">
    <source>
        <dbReference type="EMBL" id="BAO82325.1"/>
    </source>
</evidence>
<keyword evidence="12 14" id="KW-0902">Two-component regulatory system</keyword>
<keyword evidence="10 14" id="KW-0067">ATP-binding</keyword>
<keyword evidence="6 14" id="KW-0808">Transferase</keyword>
<protein>
    <recommendedName>
        <fullName evidence="14">Sensor protein</fullName>
        <ecNumber evidence="14">2.7.13.3</ecNumber>
    </recommendedName>
</protein>
<dbReference type="InterPro" id="IPR016380">
    <property type="entry name" value="Sig_transdc_His_kin_NarX/NarQ"/>
</dbReference>
<evidence type="ECO:0000256" key="10">
    <source>
        <dbReference type="ARBA" id="ARBA00022840"/>
    </source>
</evidence>
<dbReference type="PANTHER" id="PTHR24421:SF10">
    <property type="entry name" value="NITRATE_NITRITE SENSOR PROTEIN NARQ"/>
    <property type="match status" value="1"/>
</dbReference>
<dbReference type="GO" id="GO:0000155">
    <property type="term" value="F:phosphorelay sensor kinase activity"/>
    <property type="evidence" value="ECO:0007669"/>
    <property type="project" value="UniProtKB-UniRule"/>
</dbReference>
<dbReference type="InterPro" id="IPR050482">
    <property type="entry name" value="Sensor_HK_TwoCompSys"/>
</dbReference>
<dbReference type="Gene3D" id="3.30.450.40">
    <property type="match status" value="1"/>
</dbReference>
<keyword evidence="13 14" id="KW-0472">Membrane</keyword>
<dbReference type="EMBL" id="AP014569">
    <property type="protein sequence ID" value="BAO82325.1"/>
    <property type="molecule type" value="Genomic_DNA"/>
</dbReference>
<organism evidence="18 19">
    <name type="scientific">Serpentinimonas maccroryi</name>
    <dbReference type="NCBI Taxonomy" id="1458426"/>
    <lineage>
        <taxon>Bacteria</taxon>
        <taxon>Pseudomonadati</taxon>
        <taxon>Pseudomonadota</taxon>
        <taxon>Betaproteobacteria</taxon>
        <taxon>Burkholderiales</taxon>
        <taxon>Comamonadaceae</taxon>
        <taxon>Serpentinimonas</taxon>
    </lineage>
</organism>
<evidence type="ECO:0000256" key="5">
    <source>
        <dbReference type="ARBA" id="ARBA00022553"/>
    </source>
</evidence>
<evidence type="ECO:0000256" key="6">
    <source>
        <dbReference type="ARBA" id="ARBA00022679"/>
    </source>
</evidence>
<evidence type="ECO:0000256" key="9">
    <source>
        <dbReference type="ARBA" id="ARBA00022777"/>
    </source>
</evidence>
<proteinExistence type="predicted"/>
<dbReference type="Pfam" id="PF07730">
    <property type="entry name" value="HisKA_3"/>
    <property type="match status" value="1"/>
</dbReference>
<dbReference type="KEGG" id="cbab:SMCB_0097"/>
<dbReference type="PIRSF" id="PIRSF003167">
    <property type="entry name" value="STHK_NarX/NarQ"/>
    <property type="match status" value="1"/>
</dbReference>
<dbReference type="SMART" id="SM00065">
    <property type="entry name" value="GAF"/>
    <property type="match status" value="1"/>
</dbReference>
<keyword evidence="11 15" id="KW-1133">Transmembrane helix</keyword>
<dbReference type="SMART" id="SM00387">
    <property type="entry name" value="HATPase_c"/>
    <property type="match status" value="1"/>
</dbReference>
<dbReference type="HOGENOM" id="CLU_000445_20_10_4"/>
<keyword evidence="9 14" id="KW-0418">Kinase</keyword>
<dbReference type="Gene3D" id="1.20.120.960">
    <property type="entry name" value="Histidine kinase NarX, sensor domain"/>
    <property type="match status" value="1"/>
</dbReference>
<comment type="catalytic activity">
    <reaction evidence="1 14">
        <text>ATP + protein L-histidine = ADP + protein N-phospho-L-histidine.</text>
        <dbReference type="EC" id="2.7.13.3"/>
    </reaction>
</comment>
<keyword evidence="5" id="KW-0597">Phosphoprotein</keyword>
<accession>A0A060NLT9</accession>
<dbReference type="Pfam" id="PF13675">
    <property type="entry name" value="PilJ"/>
    <property type="match status" value="1"/>
</dbReference>
<feature type="transmembrane region" description="Helical" evidence="15">
    <location>
        <begin position="155"/>
        <end position="181"/>
    </location>
</feature>
<feature type="domain" description="Histidine kinase" evidence="16">
    <location>
        <begin position="430"/>
        <end position="622"/>
    </location>
</feature>
<comment type="subcellular location">
    <subcellularLocation>
        <location evidence="2">Cell inner membrane</location>
        <topology evidence="2">Multi-pass membrane protein</topology>
    </subcellularLocation>
</comment>
<dbReference type="InterPro" id="IPR005467">
    <property type="entry name" value="His_kinase_dom"/>
</dbReference>
<dbReference type="SMART" id="SM00304">
    <property type="entry name" value="HAMP"/>
    <property type="match status" value="1"/>
</dbReference>
<dbReference type="EC" id="2.7.13.3" evidence="14"/>
<dbReference type="GO" id="GO:0005524">
    <property type="term" value="F:ATP binding"/>
    <property type="evidence" value="ECO:0007669"/>
    <property type="project" value="UniProtKB-UniRule"/>
</dbReference>
<evidence type="ECO:0000256" key="3">
    <source>
        <dbReference type="ARBA" id="ARBA00022475"/>
    </source>
</evidence>
<dbReference type="Gene3D" id="6.10.340.10">
    <property type="match status" value="1"/>
</dbReference>
<evidence type="ECO:0000256" key="14">
    <source>
        <dbReference type="PIRNR" id="PIRNR003167"/>
    </source>
</evidence>
<dbReference type="SUPFAM" id="SSF55874">
    <property type="entry name" value="ATPase domain of HSP90 chaperone/DNA topoisomerase II/histidine kinase"/>
    <property type="match status" value="1"/>
</dbReference>
<evidence type="ECO:0000256" key="8">
    <source>
        <dbReference type="ARBA" id="ARBA00022741"/>
    </source>
</evidence>
<evidence type="ECO:0000259" key="16">
    <source>
        <dbReference type="PROSITE" id="PS50109"/>
    </source>
</evidence>
<evidence type="ECO:0000256" key="12">
    <source>
        <dbReference type="ARBA" id="ARBA00023012"/>
    </source>
</evidence>
<evidence type="ECO:0000256" key="7">
    <source>
        <dbReference type="ARBA" id="ARBA00022692"/>
    </source>
</evidence>
<keyword evidence="7 15" id="KW-0812">Transmembrane</keyword>
<dbReference type="PROSITE" id="PS50885">
    <property type="entry name" value="HAMP"/>
    <property type="match status" value="1"/>
</dbReference>
<dbReference type="AlphaFoldDB" id="A0A060NLT9"/>
<dbReference type="CDD" id="cd16917">
    <property type="entry name" value="HATPase_UhpB-NarQ-NarX-like"/>
    <property type="match status" value="1"/>
</dbReference>
<dbReference type="Pfam" id="PF01590">
    <property type="entry name" value="GAF"/>
    <property type="match status" value="1"/>
</dbReference>
<dbReference type="PROSITE" id="PS50109">
    <property type="entry name" value="HIS_KIN"/>
    <property type="match status" value="1"/>
</dbReference>
<dbReference type="InterPro" id="IPR042295">
    <property type="entry name" value="NarX-like_N_sf"/>
</dbReference>
<evidence type="ECO:0000256" key="15">
    <source>
        <dbReference type="SAM" id="Phobius"/>
    </source>
</evidence>
<dbReference type="InterPro" id="IPR003660">
    <property type="entry name" value="HAMP_dom"/>
</dbReference>
<dbReference type="InterPro" id="IPR029095">
    <property type="entry name" value="NarX-like_N"/>
</dbReference>
<dbReference type="PANTHER" id="PTHR24421">
    <property type="entry name" value="NITRATE/NITRITE SENSOR PROTEIN NARX-RELATED"/>
    <property type="match status" value="1"/>
</dbReference>
<keyword evidence="3 14" id="KW-1003">Cell membrane</keyword>
<dbReference type="SUPFAM" id="SSF158472">
    <property type="entry name" value="HAMP domain-like"/>
    <property type="match status" value="1"/>
</dbReference>
<dbReference type="GO" id="GO:0005886">
    <property type="term" value="C:plasma membrane"/>
    <property type="evidence" value="ECO:0007669"/>
    <property type="project" value="UniProtKB-SubCell"/>
</dbReference>
<dbReference type="InterPro" id="IPR003594">
    <property type="entry name" value="HATPase_dom"/>
</dbReference>
<dbReference type="Pfam" id="PF02518">
    <property type="entry name" value="HATPase_c"/>
    <property type="match status" value="1"/>
</dbReference>
<keyword evidence="4 14" id="KW-0997">Cell inner membrane</keyword>
<dbReference type="Gene3D" id="3.30.565.10">
    <property type="entry name" value="Histidine kinase-like ATPase, C-terminal domain"/>
    <property type="match status" value="1"/>
</dbReference>
<evidence type="ECO:0000313" key="19">
    <source>
        <dbReference type="Proteomes" id="UP000066014"/>
    </source>
</evidence>
<dbReference type="InterPro" id="IPR029016">
    <property type="entry name" value="GAF-like_dom_sf"/>
</dbReference>
<dbReference type="Pfam" id="PF00672">
    <property type="entry name" value="HAMP"/>
    <property type="match status" value="1"/>
</dbReference>